<evidence type="ECO:0000313" key="4">
    <source>
        <dbReference type="Proteomes" id="UP000196573"/>
    </source>
</evidence>
<feature type="compositionally biased region" description="Pro residues" evidence="2">
    <location>
        <begin position="45"/>
        <end position="54"/>
    </location>
</feature>
<keyword evidence="4" id="KW-1185">Reference proteome</keyword>
<dbReference type="EMBL" id="FWPT01000003">
    <property type="protein sequence ID" value="SMA41749.1"/>
    <property type="molecule type" value="Genomic_DNA"/>
</dbReference>
<feature type="region of interest" description="Disordered" evidence="2">
    <location>
        <begin position="231"/>
        <end position="277"/>
    </location>
</feature>
<reference evidence="3 4" key="1">
    <citation type="submission" date="2017-03" db="EMBL/GenBank/DDBJ databases">
        <authorList>
            <person name="Afonso C.L."/>
            <person name="Miller P.J."/>
            <person name="Scott M.A."/>
            <person name="Spackman E."/>
            <person name="Goraichik I."/>
            <person name="Dimitrov K.M."/>
            <person name="Suarez D.L."/>
            <person name="Swayne D.E."/>
        </authorList>
    </citation>
    <scope>NUCLEOTIDE SEQUENCE [LARGE SCALE GENOMIC DNA]</scope>
    <source>
        <strain evidence="3">SB41UT1</strain>
    </source>
</reference>
<accession>A0A1X7AH27</accession>
<dbReference type="AlphaFoldDB" id="A0A1X7AH27"/>
<feature type="coiled-coil region" evidence="1">
    <location>
        <begin position="170"/>
        <end position="204"/>
    </location>
</feature>
<feature type="compositionally biased region" description="Pro residues" evidence="2">
    <location>
        <begin position="1"/>
        <end position="18"/>
    </location>
</feature>
<gene>
    <name evidence="3" type="ORF">EHSB41UT_01319</name>
</gene>
<feature type="region of interest" description="Disordered" evidence="2">
    <location>
        <begin position="1"/>
        <end position="83"/>
    </location>
</feature>
<name>A0A1X7AH27_9GAMM</name>
<evidence type="ECO:0000313" key="3">
    <source>
        <dbReference type="EMBL" id="SMA41749.1"/>
    </source>
</evidence>
<feature type="compositionally biased region" description="Low complexity" evidence="2">
    <location>
        <begin position="254"/>
        <end position="267"/>
    </location>
</feature>
<proteinExistence type="predicted"/>
<dbReference type="OrthoDB" id="6190965at2"/>
<evidence type="ECO:0000256" key="1">
    <source>
        <dbReference type="SAM" id="Coils"/>
    </source>
</evidence>
<sequence>MPLDPPSRSPIPPPPPPVSDSSIPAPGGGSTFAGKKTETTEGQPHVPPGQPIPGKPLLERTPSVPEGQLPSLKQDSVEGLQARKTGALEKLGKAMEHEAHADLIGRALGVLNKEDGAEAKEKDQIVITVAPPPDFKAVSVFPPEPGIDPEKLKELQEIAMKSLNGYQEAHKGVELNKDALKTQIEGLKTELTNIQQELKAQNKDEPDWMEQFNKLKARDYSFEIEDKEGNLVLTAKPKSADKPKPKETRQEATPQQPQPGQGVPQPGTAIPNTVGNLKPLLNAPRLQALNGNDGVQRPATVFIGPGNNDQGFSDIFDRSGNPNGPVIGSLNAGDSQLYLGGGTINSAFGNILTGSSDPQGNPYADYHTKLQALPVDDRGFCEVDLQDGQAVPGVKFSLCCPAHDGIGSAFVHVFDDQNCPYRNQRNRAMVYIVPPNGADYNTKDEFLAAVRKTAANTLALVHEYNMRAKARGLEPLETLRTCRFSSGNYAKAGVNEYDVARAIDEGYNQACRQMVANDGAVLINTIEYEDGNRQLFSGARIRQRAARPNP</sequence>
<feature type="compositionally biased region" description="Basic and acidic residues" evidence="2">
    <location>
        <begin position="238"/>
        <end position="250"/>
    </location>
</feature>
<dbReference type="RefSeq" id="WP_087108152.1">
    <property type="nucleotide sequence ID" value="NZ_CBCSCN010000009.1"/>
</dbReference>
<organism evidence="3 4">
    <name type="scientific">Parendozoicomonas haliclonae</name>
    <dbReference type="NCBI Taxonomy" id="1960125"/>
    <lineage>
        <taxon>Bacteria</taxon>
        <taxon>Pseudomonadati</taxon>
        <taxon>Pseudomonadota</taxon>
        <taxon>Gammaproteobacteria</taxon>
        <taxon>Oceanospirillales</taxon>
        <taxon>Endozoicomonadaceae</taxon>
        <taxon>Parendozoicomonas</taxon>
    </lineage>
</organism>
<dbReference type="Proteomes" id="UP000196573">
    <property type="component" value="Unassembled WGS sequence"/>
</dbReference>
<evidence type="ECO:0000256" key="2">
    <source>
        <dbReference type="SAM" id="MobiDB-lite"/>
    </source>
</evidence>
<protein>
    <submittedName>
        <fullName evidence="3">Uncharacterized protein</fullName>
    </submittedName>
</protein>
<keyword evidence="1" id="KW-0175">Coiled coil</keyword>